<dbReference type="InterPro" id="IPR036514">
    <property type="entry name" value="SGNH_hydro_sf"/>
</dbReference>
<dbReference type="PROSITE" id="PS51257">
    <property type="entry name" value="PROKAR_LIPOPROTEIN"/>
    <property type="match status" value="1"/>
</dbReference>
<dbReference type="EMBL" id="JBHSQE010000009">
    <property type="protein sequence ID" value="MFC6147006.1"/>
    <property type="molecule type" value="Genomic_DNA"/>
</dbReference>
<dbReference type="PANTHER" id="PTHR37981">
    <property type="entry name" value="LIPASE 2"/>
    <property type="match status" value="1"/>
</dbReference>
<dbReference type="InterPro" id="IPR037460">
    <property type="entry name" value="SEST-like"/>
</dbReference>
<dbReference type="Pfam" id="PF13472">
    <property type="entry name" value="Lipase_GDSL_2"/>
    <property type="match status" value="1"/>
</dbReference>
<name>A0ABW1QCK4_9CORY</name>
<organism evidence="2 3">
    <name type="scientific">Corynebacterium nasicanis</name>
    <dbReference type="NCBI Taxonomy" id="1448267"/>
    <lineage>
        <taxon>Bacteria</taxon>
        <taxon>Bacillati</taxon>
        <taxon>Actinomycetota</taxon>
        <taxon>Actinomycetes</taxon>
        <taxon>Mycobacteriales</taxon>
        <taxon>Corynebacteriaceae</taxon>
        <taxon>Corynebacterium</taxon>
    </lineage>
</organism>
<accession>A0ABW1QCK4</accession>
<gene>
    <name evidence="2" type="ORF">ACFPUZ_09335</name>
</gene>
<dbReference type="EC" id="3.1.-.-" evidence="2"/>
<comment type="caution">
    <text evidence="2">The sequence shown here is derived from an EMBL/GenBank/DDBJ whole genome shotgun (WGS) entry which is preliminary data.</text>
</comment>
<evidence type="ECO:0000313" key="3">
    <source>
        <dbReference type="Proteomes" id="UP001596244"/>
    </source>
</evidence>
<keyword evidence="2" id="KW-0378">Hydrolase</keyword>
<dbReference type="GO" id="GO:0016787">
    <property type="term" value="F:hydrolase activity"/>
    <property type="evidence" value="ECO:0007669"/>
    <property type="project" value="UniProtKB-KW"/>
</dbReference>
<dbReference type="InterPro" id="IPR013830">
    <property type="entry name" value="SGNH_hydro"/>
</dbReference>
<evidence type="ECO:0000259" key="1">
    <source>
        <dbReference type="Pfam" id="PF13472"/>
    </source>
</evidence>
<dbReference type="Proteomes" id="UP001596244">
    <property type="component" value="Unassembled WGS sequence"/>
</dbReference>
<sequence length="268" mass="28186">MNFRAVPALLGAGLLAACTAPDMTPELVTYRHYVALGDSFAAMGSRSAPTSGPLECFRSADNYPSLLLIDAPVAAGQDVTCSSAVTADIPGQAAALTPDTDLVTLSIGGNDIRFAEIAGCFRRAMSETLDCPALLDAPVNEQLDSVPARLDEVYGIIAEDSPDARVIATGYLPLVSAGECPELEAVPEEHRAWAVALTEQINDVVRAAAERHGAEFVLPAGASEHSACAEPVQRWTDITGEETDAYPMHPTPLGQRAMAEAVLGQIRK</sequence>
<dbReference type="CDD" id="cd01823">
    <property type="entry name" value="SEST_like"/>
    <property type="match status" value="1"/>
</dbReference>
<dbReference type="PANTHER" id="PTHR37981:SF1">
    <property type="entry name" value="SGNH HYDROLASE-TYPE ESTERASE DOMAIN-CONTAINING PROTEIN"/>
    <property type="match status" value="1"/>
</dbReference>
<reference evidence="3" key="1">
    <citation type="journal article" date="2019" name="Int. J. Syst. Evol. Microbiol.">
        <title>The Global Catalogue of Microorganisms (GCM) 10K type strain sequencing project: providing services to taxonomists for standard genome sequencing and annotation.</title>
        <authorList>
            <consortium name="The Broad Institute Genomics Platform"/>
            <consortium name="The Broad Institute Genome Sequencing Center for Infectious Disease"/>
            <person name="Wu L."/>
            <person name="Ma J."/>
        </authorList>
    </citation>
    <scope>NUCLEOTIDE SEQUENCE [LARGE SCALE GENOMIC DNA]</scope>
    <source>
        <strain evidence="3">CCUG 51943</strain>
    </source>
</reference>
<dbReference type="RefSeq" id="WP_377001646.1">
    <property type="nucleotide sequence ID" value="NZ_JBHSQE010000009.1"/>
</dbReference>
<dbReference type="Gene3D" id="3.40.50.1110">
    <property type="entry name" value="SGNH hydrolase"/>
    <property type="match status" value="1"/>
</dbReference>
<dbReference type="SUPFAM" id="SSF52266">
    <property type="entry name" value="SGNH hydrolase"/>
    <property type="match status" value="1"/>
</dbReference>
<proteinExistence type="predicted"/>
<keyword evidence="3" id="KW-1185">Reference proteome</keyword>
<feature type="domain" description="SGNH hydrolase-type esterase" evidence="1">
    <location>
        <begin position="35"/>
        <end position="257"/>
    </location>
</feature>
<evidence type="ECO:0000313" key="2">
    <source>
        <dbReference type="EMBL" id="MFC6147006.1"/>
    </source>
</evidence>
<protein>
    <submittedName>
        <fullName evidence="2">SGNH/GDSL hydrolase family protein</fullName>
        <ecNumber evidence="2">3.1.-.-</ecNumber>
    </submittedName>
</protein>